<protein>
    <submittedName>
        <fullName evidence="3">3-ketoacyl-ACP reductase</fullName>
    </submittedName>
</protein>
<gene>
    <name evidence="3" type="primary">fabG_4</name>
    <name evidence="3" type="ORF">AM1BK_35980</name>
</gene>
<dbReference type="Proteomes" id="UP000637074">
    <property type="component" value="Unassembled WGS sequence"/>
</dbReference>
<dbReference type="InterPro" id="IPR020904">
    <property type="entry name" value="Sc_DH/Rdtase_CS"/>
</dbReference>
<dbReference type="PROSITE" id="PS00061">
    <property type="entry name" value="ADH_SHORT"/>
    <property type="match status" value="1"/>
</dbReference>
<accession>A0ABQ3N541</accession>
<dbReference type="EMBL" id="BNDS01000018">
    <property type="protein sequence ID" value="GHI00056.1"/>
    <property type="molecule type" value="Genomic_DNA"/>
</dbReference>
<keyword evidence="4" id="KW-1185">Reference proteome</keyword>
<name>A0ABQ3N541_9BACI</name>
<dbReference type="PRINTS" id="PR00080">
    <property type="entry name" value="SDRFAMILY"/>
</dbReference>
<evidence type="ECO:0000256" key="2">
    <source>
        <dbReference type="ARBA" id="ARBA00023002"/>
    </source>
</evidence>
<dbReference type="PANTHER" id="PTHR43180:SF66">
    <property type="entry name" value="SHORT-CHAIN DEHYDROGENASE_REDUCTASE FAMILY PROTEIN"/>
    <property type="match status" value="1"/>
</dbReference>
<dbReference type="CDD" id="cd05233">
    <property type="entry name" value="SDR_c"/>
    <property type="match status" value="1"/>
</dbReference>
<proteinExistence type="inferred from homology"/>
<organism evidence="3 4">
    <name type="scientific">Neobacillus kokaensis</name>
    <dbReference type="NCBI Taxonomy" id="2759023"/>
    <lineage>
        <taxon>Bacteria</taxon>
        <taxon>Bacillati</taxon>
        <taxon>Bacillota</taxon>
        <taxon>Bacilli</taxon>
        <taxon>Bacillales</taxon>
        <taxon>Bacillaceae</taxon>
        <taxon>Neobacillus</taxon>
    </lineage>
</organism>
<reference evidence="3 4" key="1">
    <citation type="journal article" date="2022" name="Int. J. Syst. Evol. Microbiol.">
        <title>Neobacillus kokaensis sp. nov., isolated from soil.</title>
        <authorList>
            <person name="Yuki K."/>
            <person name="Matsubara H."/>
            <person name="Yamaguchi S."/>
        </authorList>
    </citation>
    <scope>NUCLEOTIDE SEQUENCE [LARGE SCALE GENOMIC DNA]</scope>
    <source>
        <strain evidence="3 4">LOB 377</strain>
    </source>
</reference>
<dbReference type="InterPro" id="IPR036291">
    <property type="entry name" value="NAD(P)-bd_dom_sf"/>
</dbReference>
<evidence type="ECO:0000313" key="3">
    <source>
        <dbReference type="EMBL" id="GHI00056.1"/>
    </source>
</evidence>
<evidence type="ECO:0000256" key="1">
    <source>
        <dbReference type="ARBA" id="ARBA00006484"/>
    </source>
</evidence>
<dbReference type="SUPFAM" id="SSF51735">
    <property type="entry name" value="NAD(P)-binding Rossmann-fold domains"/>
    <property type="match status" value="1"/>
</dbReference>
<evidence type="ECO:0000313" key="4">
    <source>
        <dbReference type="Proteomes" id="UP000637074"/>
    </source>
</evidence>
<dbReference type="InterPro" id="IPR002347">
    <property type="entry name" value="SDR_fam"/>
</dbReference>
<dbReference type="PANTHER" id="PTHR43180">
    <property type="entry name" value="3-OXOACYL-(ACYL-CARRIER-PROTEIN) REDUCTASE (AFU_ORTHOLOGUE AFUA_6G11210)"/>
    <property type="match status" value="1"/>
</dbReference>
<dbReference type="PRINTS" id="PR00081">
    <property type="entry name" value="GDHRDH"/>
</dbReference>
<dbReference type="Gene3D" id="3.40.50.720">
    <property type="entry name" value="NAD(P)-binding Rossmann-like Domain"/>
    <property type="match status" value="1"/>
</dbReference>
<comment type="similarity">
    <text evidence="1">Belongs to the short-chain dehydrogenases/reductases (SDR) family.</text>
</comment>
<keyword evidence="2" id="KW-0560">Oxidoreductase</keyword>
<dbReference type="Pfam" id="PF13561">
    <property type="entry name" value="adh_short_C2"/>
    <property type="match status" value="1"/>
</dbReference>
<sequence length="212" mass="22113">MNETLDEIKAAGGIAVAIKTDVSKEADVEAMIQKALDKYGKLDILANIAGIFDNMASVENTSNELFERVMGVNLNGQFYATRAAIKVFKEQETGGTIVNVASIAGYLGARGGAAYTMSKHAVIGLTKNIAAFYGRENGKIRANVIAPGSIATGMTANLGNLDPLGAETFGDLGPFNGGQAEDIAATALFLASDESKFINGDVITVDGAWTAR</sequence>
<comment type="caution">
    <text evidence="3">The sequence shown here is derived from an EMBL/GenBank/DDBJ whole genome shotgun (WGS) entry which is preliminary data.</text>
</comment>